<name>A0A378XTQ9_PAEPO</name>
<proteinExistence type="predicted"/>
<dbReference type="GeneID" id="93349766"/>
<dbReference type="Proteomes" id="UP000254400">
    <property type="component" value="Unassembled WGS sequence"/>
</dbReference>
<evidence type="ECO:0000313" key="2">
    <source>
        <dbReference type="Proteomes" id="UP000254400"/>
    </source>
</evidence>
<dbReference type="EMBL" id="UGSC01000001">
    <property type="protein sequence ID" value="SUA66302.1"/>
    <property type="molecule type" value="Genomic_DNA"/>
</dbReference>
<organism evidence="1 2">
    <name type="scientific">Paenibacillus polymyxa</name>
    <name type="common">Bacillus polymyxa</name>
    <dbReference type="NCBI Taxonomy" id="1406"/>
    <lineage>
        <taxon>Bacteria</taxon>
        <taxon>Bacillati</taxon>
        <taxon>Bacillota</taxon>
        <taxon>Bacilli</taxon>
        <taxon>Bacillales</taxon>
        <taxon>Paenibacillaceae</taxon>
        <taxon>Paenibacillus</taxon>
    </lineage>
</organism>
<dbReference type="AlphaFoldDB" id="A0A378XTQ9"/>
<dbReference type="RefSeq" id="WP_019686242.1">
    <property type="nucleotide sequence ID" value="NZ_CP036496.1"/>
</dbReference>
<evidence type="ECO:0000313" key="1">
    <source>
        <dbReference type="EMBL" id="SUA66302.1"/>
    </source>
</evidence>
<gene>
    <name evidence="1" type="ORF">NCTC10343_00955</name>
</gene>
<sequence>MFGRFKNEVLYPWVGKLSIYETIKQGLDPQGRLTDDHLPDDEEYWAGHTMRWVAGGLDGAFGHHGAGGDGETEKIKELAHLLSRQCRKPGMKTRRETYVRLMEGNALSLIDPLLDAVREHPAIQPDRLYEEARWLAEHGAHRNVVKVGIALLGLLETEQHHELILTLAKHDEFTLYAAVAIRNISDQANEQLYNLALQVHGWGRIHVVERLEPARQEIRDWLLREGFRNNVMYEYLAYECAHKGELHTAMAVPHIDRELFDGAGDILSALLAAGGPAESIDDYEHAAMVIGNYLRHAKTMCTTVKHLTIIMDIADFLDEEDDSWEARYEHEWTPELRKRYASICQQMMDDPQWMKLVEQELHHADSPHLHCAIRAARMLALDVWPVLFDQLSKHPVKPNLYFELIRTEDEQRARKLVAFADKRLPLEEIASGPADVPGFGPEYEAHQCLGILLQLLSSYEGMGQELVAAGLWSPVTSNRHAALHVLKEWPSEMWGEETTERLRRLSVAETEESIREQIRELL</sequence>
<protein>
    <submittedName>
        <fullName evidence="1">Limonene hydroxylase cd6-2</fullName>
    </submittedName>
</protein>
<reference evidence="1 2" key="1">
    <citation type="submission" date="2018-06" db="EMBL/GenBank/DDBJ databases">
        <authorList>
            <consortium name="Pathogen Informatics"/>
            <person name="Doyle S."/>
        </authorList>
    </citation>
    <scope>NUCLEOTIDE SEQUENCE [LARGE SCALE GENOMIC DNA]</scope>
    <source>
        <strain evidence="1 2">NCTC10343</strain>
    </source>
</reference>
<accession>A0A378XTQ9</accession>